<accession>A0A655QVT0</accession>
<dbReference type="EMBL" id="CWOW01000011">
    <property type="protein sequence ID" value="CSA76614.1"/>
    <property type="molecule type" value="Genomic_DNA"/>
</dbReference>
<dbReference type="AlphaFoldDB" id="A0A655QVT0"/>
<protein>
    <submittedName>
        <fullName evidence="1">Uncharacterized protein</fullName>
    </submittedName>
</protein>
<proteinExistence type="predicted"/>
<sequence>MVATVLVIGIAACTATSAGLRRLAHVIFAILG</sequence>
<gene>
    <name evidence="1" type="ORF">ERS013165_02388</name>
</gene>
<evidence type="ECO:0000313" key="2">
    <source>
        <dbReference type="Proteomes" id="UP000044806"/>
    </source>
</evidence>
<reference evidence="1 2" key="1">
    <citation type="submission" date="2015-07" db="EMBL/GenBank/DDBJ databases">
        <authorList>
            <consortium name="Pathogen Informatics"/>
        </authorList>
    </citation>
    <scope>NUCLEOTIDE SEQUENCE [LARGE SCALE GENOMIC DNA]</scope>
    <source>
        <strain evidence="1 2">A51</strain>
    </source>
</reference>
<evidence type="ECO:0000313" key="1">
    <source>
        <dbReference type="EMBL" id="CSA76614.1"/>
    </source>
</evidence>
<name>A0A655QVT0_VIBCL</name>
<organism evidence="1 2">
    <name type="scientific">Vibrio cholerae</name>
    <dbReference type="NCBI Taxonomy" id="666"/>
    <lineage>
        <taxon>Bacteria</taxon>
        <taxon>Pseudomonadati</taxon>
        <taxon>Pseudomonadota</taxon>
        <taxon>Gammaproteobacteria</taxon>
        <taxon>Vibrionales</taxon>
        <taxon>Vibrionaceae</taxon>
        <taxon>Vibrio</taxon>
    </lineage>
</organism>
<dbReference type="Proteomes" id="UP000044806">
    <property type="component" value="Unassembled WGS sequence"/>
</dbReference>